<name>A0A0B0PCU6_GOSAR</name>
<organism evidence="1 2">
    <name type="scientific">Gossypium arboreum</name>
    <name type="common">Tree cotton</name>
    <name type="synonym">Gossypium nanking</name>
    <dbReference type="NCBI Taxonomy" id="29729"/>
    <lineage>
        <taxon>Eukaryota</taxon>
        <taxon>Viridiplantae</taxon>
        <taxon>Streptophyta</taxon>
        <taxon>Embryophyta</taxon>
        <taxon>Tracheophyta</taxon>
        <taxon>Spermatophyta</taxon>
        <taxon>Magnoliopsida</taxon>
        <taxon>eudicotyledons</taxon>
        <taxon>Gunneridae</taxon>
        <taxon>Pentapetalae</taxon>
        <taxon>rosids</taxon>
        <taxon>malvids</taxon>
        <taxon>Malvales</taxon>
        <taxon>Malvaceae</taxon>
        <taxon>Malvoideae</taxon>
        <taxon>Gossypium</taxon>
    </lineage>
</organism>
<proteinExistence type="predicted"/>
<protein>
    <submittedName>
        <fullName evidence="1">Uncharacterized protein</fullName>
    </submittedName>
</protein>
<sequence>MPISPQKWPFLNWTQLGLGRDMPV</sequence>
<gene>
    <name evidence="1" type="ORF">F383_26958</name>
</gene>
<dbReference type="Proteomes" id="UP000032142">
    <property type="component" value="Unassembled WGS sequence"/>
</dbReference>
<dbReference type="EMBL" id="KN421088">
    <property type="protein sequence ID" value="KHG22239.1"/>
    <property type="molecule type" value="Genomic_DNA"/>
</dbReference>
<accession>A0A0B0PCU6</accession>
<keyword evidence="2" id="KW-1185">Reference proteome</keyword>
<dbReference type="AlphaFoldDB" id="A0A0B0PCU6"/>
<reference evidence="2" key="1">
    <citation type="submission" date="2014-09" db="EMBL/GenBank/DDBJ databases">
        <authorList>
            <person name="Mudge J."/>
            <person name="Ramaraj T."/>
            <person name="Lindquist I.E."/>
            <person name="Bharti A.K."/>
            <person name="Sundararajan A."/>
            <person name="Cameron C.T."/>
            <person name="Woodward J.E."/>
            <person name="May G.D."/>
            <person name="Brubaker C."/>
            <person name="Broadhvest J."/>
            <person name="Wilkins T.A."/>
        </authorList>
    </citation>
    <scope>NUCLEOTIDE SEQUENCE</scope>
    <source>
        <strain evidence="2">cv. AKA8401</strain>
    </source>
</reference>
<evidence type="ECO:0000313" key="2">
    <source>
        <dbReference type="Proteomes" id="UP000032142"/>
    </source>
</evidence>
<evidence type="ECO:0000313" key="1">
    <source>
        <dbReference type="EMBL" id="KHG22239.1"/>
    </source>
</evidence>